<evidence type="ECO:0000313" key="3">
    <source>
        <dbReference type="Proteomes" id="UP000886744"/>
    </source>
</evidence>
<evidence type="ECO:0000259" key="1">
    <source>
        <dbReference type="SMART" id="SM00642"/>
    </source>
</evidence>
<proteinExistence type="predicted"/>
<dbReference type="Gene3D" id="3.20.20.80">
    <property type="entry name" value="Glycosidases"/>
    <property type="match status" value="2"/>
</dbReference>
<dbReference type="SUPFAM" id="SSF51445">
    <property type="entry name" value="(Trans)glycosidases"/>
    <property type="match status" value="1"/>
</dbReference>
<dbReference type="GO" id="GO:0009313">
    <property type="term" value="P:oligosaccharide catabolic process"/>
    <property type="evidence" value="ECO:0007669"/>
    <property type="project" value="TreeGrafter"/>
</dbReference>
<gene>
    <name evidence="2" type="ORF">IAC94_06825</name>
</gene>
<dbReference type="SUPFAM" id="SSF51011">
    <property type="entry name" value="Glycosyl hydrolase domain"/>
    <property type="match status" value="1"/>
</dbReference>
<dbReference type="InterPro" id="IPR006047">
    <property type="entry name" value="GH13_cat_dom"/>
</dbReference>
<dbReference type="AlphaFoldDB" id="A0A9D1J716"/>
<protein>
    <submittedName>
        <fullName evidence="2">Alpha-amylase</fullName>
    </submittedName>
</protein>
<dbReference type="Pfam" id="PF00128">
    <property type="entry name" value="Alpha-amylase"/>
    <property type="match status" value="1"/>
</dbReference>
<dbReference type="EMBL" id="DVHI01000083">
    <property type="protein sequence ID" value="HIR63217.1"/>
    <property type="molecule type" value="Genomic_DNA"/>
</dbReference>
<dbReference type="SMART" id="SM00642">
    <property type="entry name" value="Aamy"/>
    <property type="match status" value="1"/>
</dbReference>
<dbReference type="Proteomes" id="UP000886744">
    <property type="component" value="Unassembled WGS sequence"/>
</dbReference>
<feature type="domain" description="Glycosyl hydrolase family 13 catalytic" evidence="1">
    <location>
        <begin position="9"/>
        <end position="344"/>
    </location>
</feature>
<dbReference type="GO" id="GO:0004556">
    <property type="term" value="F:alpha-amylase activity"/>
    <property type="evidence" value="ECO:0007669"/>
    <property type="project" value="TreeGrafter"/>
</dbReference>
<reference evidence="2" key="2">
    <citation type="journal article" date="2021" name="PeerJ">
        <title>Extensive microbial diversity within the chicken gut microbiome revealed by metagenomics and culture.</title>
        <authorList>
            <person name="Gilroy R."/>
            <person name="Ravi A."/>
            <person name="Getino M."/>
            <person name="Pursley I."/>
            <person name="Horton D.L."/>
            <person name="Alikhan N.F."/>
            <person name="Baker D."/>
            <person name="Gharbi K."/>
            <person name="Hall N."/>
            <person name="Watson M."/>
            <person name="Adriaenssens E.M."/>
            <person name="Foster-Nyarko E."/>
            <person name="Jarju S."/>
            <person name="Secka A."/>
            <person name="Antonio M."/>
            <person name="Oren A."/>
            <person name="Chaudhuri R.R."/>
            <person name="La Ragione R."/>
            <person name="Hildebrand F."/>
            <person name="Pallen M.J."/>
        </authorList>
    </citation>
    <scope>NUCLEOTIDE SEQUENCE</scope>
    <source>
        <strain evidence="2">ChiHjej13B12-12457</strain>
    </source>
</reference>
<dbReference type="InterPro" id="IPR017853">
    <property type="entry name" value="GH"/>
</dbReference>
<name>A0A9D1J716_9BACT</name>
<accession>A0A9D1J716</accession>
<dbReference type="PANTHER" id="PTHR10357:SF205">
    <property type="entry name" value="O-GLYCOSYL HYDROLASE FAMILY 13"/>
    <property type="match status" value="1"/>
</dbReference>
<sequence>MKGKFIVYQMLLRAFANAHSVNRPGGSLQENGSGKFKDITVSVLEELRRLNVTHVWYTGIIRHATAGGTGVKGGAGSPFAITDYYDVNPYLASREAGRMKEFEAMIARTVDSGLTPIIDFVPNHVSPDYHSAVEDFGEQNYCPGRIHDWDWSDTVKLDYSCRDTWEKMRNILLFWASKGVGGFRCDMVELVPVEFWKWCIASVKKQYPKLIFIGEAYQPENYSALFDEGGFDYLYDKTGFYDTLKKIVRGEAPASSLTAEWQKQGRYQDRMLKFLENHDEDRISSPDFAGDPFRGLAALFVSLYFNTAPFMLYFGQELGEGPEKTSIFDFCSLPRMRSWLRGLRAGDAGKFLDHEASALRDIYMEFMSKTSEPAIRRGDTFDLEYANPRSEYFNPDRHFVFLRRYGRKIFLCAANFSDEKTVIRVNIPKHAFEYFGIDETEYLNSTTPVEVAIAPDAGTLLRLQN</sequence>
<dbReference type="PANTHER" id="PTHR10357">
    <property type="entry name" value="ALPHA-AMYLASE FAMILY MEMBER"/>
    <property type="match status" value="1"/>
</dbReference>
<reference evidence="2" key="1">
    <citation type="submission" date="2020-10" db="EMBL/GenBank/DDBJ databases">
        <authorList>
            <person name="Gilroy R."/>
        </authorList>
    </citation>
    <scope>NUCLEOTIDE SEQUENCE</scope>
    <source>
        <strain evidence="2">ChiHjej13B12-12457</strain>
    </source>
</reference>
<organism evidence="2 3">
    <name type="scientific">Candidatus Coprenecus avistercoris</name>
    <dbReference type="NCBI Taxonomy" id="2840730"/>
    <lineage>
        <taxon>Bacteria</taxon>
        <taxon>Pseudomonadati</taxon>
        <taxon>Bacteroidota</taxon>
        <taxon>Bacteroidia</taxon>
        <taxon>Bacteroidales</taxon>
        <taxon>Rikenellaceae</taxon>
        <taxon>Rikenellaceae incertae sedis</taxon>
        <taxon>Candidatus Coprenecus</taxon>
    </lineage>
</organism>
<evidence type="ECO:0000313" key="2">
    <source>
        <dbReference type="EMBL" id="HIR63217.1"/>
    </source>
</evidence>
<comment type="caution">
    <text evidence="2">The sequence shown here is derived from an EMBL/GenBank/DDBJ whole genome shotgun (WGS) entry which is preliminary data.</text>
</comment>